<protein>
    <submittedName>
        <fullName evidence="1">Uncharacterized protein</fullName>
    </submittedName>
</protein>
<sequence length="29" mass="3410">MRTKSDTFLIEQEKEWIKIGEGVRPMSLS</sequence>
<dbReference type="Proteomes" id="UP000544222">
    <property type="component" value="Unassembled WGS sequence"/>
</dbReference>
<evidence type="ECO:0000313" key="2">
    <source>
        <dbReference type="Proteomes" id="UP000544222"/>
    </source>
</evidence>
<accession>A0A7W5DQB5</accession>
<dbReference type="EMBL" id="JACHYB010000001">
    <property type="protein sequence ID" value="MBB3187094.1"/>
    <property type="molecule type" value="Genomic_DNA"/>
</dbReference>
<dbReference type="AlphaFoldDB" id="A0A7W5DQB5"/>
<reference evidence="1 2" key="1">
    <citation type="submission" date="2020-08" db="EMBL/GenBank/DDBJ databases">
        <title>Genomic Encyclopedia of Type Strains, Phase IV (KMG-IV): sequencing the most valuable type-strain genomes for metagenomic binning, comparative biology and taxonomic classification.</title>
        <authorList>
            <person name="Goeker M."/>
        </authorList>
    </citation>
    <scope>NUCLEOTIDE SEQUENCE [LARGE SCALE GENOMIC DNA]</scope>
    <source>
        <strain evidence="1 2">DSM 27471</strain>
    </source>
</reference>
<evidence type="ECO:0000313" key="1">
    <source>
        <dbReference type="EMBL" id="MBB3187094.1"/>
    </source>
</evidence>
<comment type="caution">
    <text evidence="1">The sequence shown here is derived from an EMBL/GenBank/DDBJ whole genome shotgun (WGS) entry which is preliminary data.</text>
</comment>
<keyword evidence="2" id="KW-1185">Reference proteome</keyword>
<name>A0A7W5DQB5_9PORP</name>
<organism evidence="1 2">
    <name type="scientific">Microbacter margulisiae</name>
    <dbReference type="NCBI Taxonomy" id="1350067"/>
    <lineage>
        <taxon>Bacteria</taxon>
        <taxon>Pseudomonadati</taxon>
        <taxon>Bacteroidota</taxon>
        <taxon>Bacteroidia</taxon>
        <taxon>Bacteroidales</taxon>
        <taxon>Porphyromonadaceae</taxon>
        <taxon>Microbacter</taxon>
    </lineage>
</organism>
<proteinExistence type="predicted"/>
<gene>
    <name evidence="1" type="ORF">FHX64_001257</name>
</gene>